<feature type="region of interest" description="Disordered" evidence="5">
    <location>
        <begin position="176"/>
        <end position="377"/>
    </location>
</feature>
<dbReference type="Proteomes" id="UP000295258">
    <property type="component" value="Unassembled WGS sequence"/>
</dbReference>
<feature type="compositionally biased region" description="Polar residues" evidence="5">
    <location>
        <begin position="351"/>
        <end position="362"/>
    </location>
</feature>
<evidence type="ECO:0000313" key="7">
    <source>
        <dbReference type="EMBL" id="TDC99631.1"/>
    </source>
</evidence>
<dbReference type="GO" id="GO:0016491">
    <property type="term" value="F:oxidoreductase activity"/>
    <property type="evidence" value="ECO:0007669"/>
    <property type="project" value="UniProtKB-KW"/>
</dbReference>
<dbReference type="PANTHER" id="PTHR13847:SF286">
    <property type="entry name" value="D-AMINO ACID DEHYDROGENASE"/>
    <property type="match status" value="1"/>
</dbReference>
<feature type="compositionally biased region" description="Low complexity" evidence="5">
    <location>
        <begin position="204"/>
        <end position="238"/>
    </location>
</feature>
<dbReference type="SUPFAM" id="SSF54373">
    <property type="entry name" value="FAD-linked reductases, C-terminal domain"/>
    <property type="match status" value="1"/>
</dbReference>
<dbReference type="GO" id="GO:0005737">
    <property type="term" value="C:cytoplasm"/>
    <property type="evidence" value="ECO:0007669"/>
    <property type="project" value="TreeGrafter"/>
</dbReference>
<comment type="cofactor">
    <cofactor evidence="1">
        <name>FAD</name>
        <dbReference type="ChEBI" id="CHEBI:57692"/>
    </cofactor>
</comment>
<name>A0A4R4V4E0_9ACTN</name>
<dbReference type="Gene3D" id="3.50.50.60">
    <property type="entry name" value="FAD/NAD(P)-binding domain"/>
    <property type="match status" value="2"/>
</dbReference>
<feature type="compositionally biased region" description="Gly residues" evidence="5">
    <location>
        <begin position="303"/>
        <end position="314"/>
    </location>
</feature>
<dbReference type="EMBL" id="SMKO01000109">
    <property type="protein sequence ID" value="TDC99631.1"/>
    <property type="molecule type" value="Genomic_DNA"/>
</dbReference>
<evidence type="ECO:0000256" key="2">
    <source>
        <dbReference type="ARBA" id="ARBA00009410"/>
    </source>
</evidence>
<keyword evidence="4" id="KW-0560">Oxidoreductase</keyword>
<feature type="domain" description="FAD dependent oxidoreductase" evidence="6">
    <location>
        <begin position="384"/>
        <end position="536"/>
    </location>
</feature>
<comment type="caution">
    <text evidence="7">The sequence shown here is derived from an EMBL/GenBank/DDBJ whole genome shotgun (WGS) entry which is preliminary data.</text>
</comment>
<reference evidence="7 8" key="1">
    <citation type="submission" date="2019-03" db="EMBL/GenBank/DDBJ databases">
        <title>Draft genome sequences of novel Actinobacteria.</title>
        <authorList>
            <person name="Sahin N."/>
            <person name="Ay H."/>
            <person name="Saygin H."/>
        </authorList>
    </citation>
    <scope>NUCLEOTIDE SEQUENCE [LARGE SCALE GENOMIC DNA]</scope>
    <source>
        <strain evidence="7 8">KC310</strain>
    </source>
</reference>
<dbReference type="InterPro" id="IPR036188">
    <property type="entry name" value="FAD/NAD-bd_sf"/>
</dbReference>
<evidence type="ECO:0000256" key="1">
    <source>
        <dbReference type="ARBA" id="ARBA00001974"/>
    </source>
</evidence>
<comment type="similarity">
    <text evidence="2">Belongs to the DadA oxidoreductase family.</text>
</comment>
<dbReference type="PANTHER" id="PTHR13847">
    <property type="entry name" value="SARCOSINE DEHYDROGENASE-RELATED"/>
    <property type="match status" value="1"/>
</dbReference>
<evidence type="ECO:0000256" key="3">
    <source>
        <dbReference type="ARBA" id="ARBA00022630"/>
    </source>
</evidence>
<protein>
    <submittedName>
        <fullName evidence="7">FAD-dependent oxidoreductase</fullName>
    </submittedName>
</protein>
<dbReference type="Gene3D" id="3.30.9.10">
    <property type="entry name" value="D-Amino Acid Oxidase, subunit A, domain 2"/>
    <property type="match status" value="2"/>
</dbReference>
<dbReference type="AlphaFoldDB" id="A0A4R4V4E0"/>
<accession>A0A4R4V4E0</accession>
<dbReference type="InterPro" id="IPR006076">
    <property type="entry name" value="FAD-dep_OxRdtase"/>
</dbReference>
<evidence type="ECO:0000256" key="4">
    <source>
        <dbReference type="ARBA" id="ARBA00023002"/>
    </source>
</evidence>
<dbReference type="RefSeq" id="WP_132599389.1">
    <property type="nucleotide sequence ID" value="NZ_SMKO01000109.1"/>
</dbReference>
<gene>
    <name evidence="7" type="ORF">E1292_31195</name>
</gene>
<evidence type="ECO:0000256" key="5">
    <source>
        <dbReference type="SAM" id="MobiDB-lite"/>
    </source>
</evidence>
<proteinExistence type="inferred from homology"/>
<keyword evidence="8" id="KW-1185">Reference proteome</keyword>
<feature type="domain" description="FAD dependent oxidoreductase" evidence="6">
    <location>
        <begin position="2"/>
        <end position="167"/>
    </location>
</feature>
<evidence type="ECO:0000259" key="6">
    <source>
        <dbReference type="Pfam" id="PF01266"/>
    </source>
</evidence>
<sequence>MRVVVIGSGIVGAAAAYYLTGRGATVTVVESGYRGQATGAGAGIVCPWVDHAEDDAWYQLTREGARDYPRLVEELGEDIGYAKVGALLVTEEPAELEQVRALLHRRYPEAPEMGEITDVPTPSELFPPLSDDLSAILVPGAARVNGCAVREALLRAAVARGAQVRTGIATLTPGGEVLLRPVGSGLHGTTGRTGSPAGPANDNATAGRAGPAEPAGPAGPVEAAKPAGPAGDDTTAGPADGGPADGGPADGGPTAGPAGGGTSAGSTTGGGTSAGPSGPLRGDATTARSAGPEVPAGPTAGALPGGRAGAGATGGPARAERTSESAGAEVTGGPAGADVPFRGGEQVAGAGSTSWRQATPLETTDAPLTGTGAHSFPGEGVPLDADIVLVAAGAWTGEVCRPLGAKLPVFPRRGQILHVTLEGIDTAWWPIVLPRIGPYLLGFPDSRVVIGATIEDVGFSPRVTMGGLGEVIKAGLQVAPGLLGATVAETRVGLRPVYAPGSALIGRLTSRVVVATGLSSYGLTAGPFTGRIAAALALGEEPPIDLTPYAPAIA</sequence>
<organism evidence="7 8">
    <name type="scientific">Nonomuraea deserti</name>
    <dbReference type="NCBI Taxonomy" id="1848322"/>
    <lineage>
        <taxon>Bacteria</taxon>
        <taxon>Bacillati</taxon>
        <taxon>Actinomycetota</taxon>
        <taxon>Actinomycetes</taxon>
        <taxon>Streptosporangiales</taxon>
        <taxon>Streptosporangiaceae</taxon>
        <taxon>Nonomuraea</taxon>
    </lineage>
</organism>
<dbReference type="SUPFAM" id="SSF51971">
    <property type="entry name" value="Nucleotide-binding domain"/>
    <property type="match status" value="2"/>
</dbReference>
<keyword evidence="3" id="KW-0285">Flavoprotein</keyword>
<feature type="compositionally biased region" description="Gly residues" evidence="5">
    <location>
        <begin position="239"/>
        <end position="273"/>
    </location>
</feature>
<evidence type="ECO:0000313" key="8">
    <source>
        <dbReference type="Proteomes" id="UP000295258"/>
    </source>
</evidence>
<dbReference type="Pfam" id="PF01266">
    <property type="entry name" value="DAO"/>
    <property type="match status" value="2"/>
</dbReference>